<dbReference type="PANTHER" id="PTHR42923:SF46">
    <property type="entry name" value="AMINE OXIDASE"/>
    <property type="match status" value="1"/>
</dbReference>
<dbReference type="InterPro" id="IPR050464">
    <property type="entry name" value="Zeta_carotene_desat/Oxidored"/>
</dbReference>
<dbReference type="PRINTS" id="PR00419">
    <property type="entry name" value="ADXRDTASE"/>
</dbReference>
<name>A0A2S7X4R3_9GAMM</name>
<reference evidence="2 3" key="1">
    <citation type="submission" date="2016-12" db="EMBL/GenBank/DDBJ databases">
        <title>Diversity of luminous bacteria.</title>
        <authorList>
            <person name="Yoshizawa S."/>
            <person name="Kogure K."/>
        </authorList>
    </citation>
    <scope>NUCLEOTIDE SEQUENCE [LARGE SCALE GENOMIC DNA]</scope>
    <source>
        <strain evidence="2 3">ATCC 33715</strain>
    </source>
</reference>
<sequence length="506" mass="57402">MTDRCKIEKRPLRVAVFGAGISGLAIAHQCVKQGFEVTVYDKEMSTGGKCRGTVIDGKVYELTHRQLFAKNHHLINFLKEIPSSTGSCLDSIYPQNRVQFHWGKKNKTMQFQRLYFKGLDKLLDDAKSAYSMVYSQVSLIDILWFKKQIQRDYDPSELLKKTVGEFFEYQTRPSLAAFLQPVLLGWIGCTDETSALSVLDLLNNKIGEFHPDAPQAYSLGIREPIGDAIITPLTHYLREKGVQFHLGNELRVLHSNDEKTHVDYVELKDTDPVKADFYVLALPAHVTQSLLGKASKALDYRYVFSHGFQFHFSSMPEILKDKTVGLVLDSPWGLSYHITTSEEGNVCLSVTATDLDKAIGVMYLQPVLECSEEEVRDELLAQLFGELSLLDDPTYEAFNIGLGAKIVNKNEAETHYSDWFLGPPIRNEEGERCYWVVQHALTQPTSKSHLPLIAENYSNVFLSGEYLYDPKQKWRVPVTLERCIETANLCMEHVLMKASLLDMEVV</sequence>
<dbReference type="RefSeq" id="WP_105056595.1">
    <property type="nucleotide sequence ID" value="NZ_CAWNRT010000002.1"/>
</dbReference>
<dbReference type="Pfam" id="PF01593">
    <property type="entry name" value="Amino_oxidase"/>
    <property type="match status" value="1"/>
</dbReference>
<dbReference type="Proteomes" id="UP000239263">
    <property type="component" value="Unassembled WGS sequence"/>
</dbReference>
<dbReference type="InterPro" id="IPR002937">
    <property type="entry name" value="Amino_oxidase"/>
</dbReference>
<dbReference type="GO" id="GO:0016491">
    <property type="term" value="F:oxidoreductase activity"/>
    <property type="evidence" value="ECO:0007669"/>
    <property type="project" value="InterPro"/>
</dbReference>
<accession>A0A2S7X4R3</accession>
<dbReference type="AlphaFoldDB" id="A0A2S7X4R3"/>
<evidence type="ECO:0000313" key="3">
    <source>
        <dbReference type="Proteomes" id="UP000239263"/>
    </source>
</evidence>
<dbReference type="EMBL" id="MSCO01000002">
    <property type="protein sequence ID" value="PQJ85244.1"/>
    <property type="molecule type" value="Genomic_DNA"/>
</dbReference>
<dbReference type="SUPFAM" id="SSF51905">
    <property type="entry name" value="FAD/NAD(P)-binding domain"/>
    <property type="match status" value="1"/>
</dbReference>
<proteinExistence type="predicted"/>
<evidence type="ECO:0000259" key="1">
    <source>
        <dbReference type="Pfam" id="PF01593"/>
    </source>
</evidence>
<organism evidence="2 3">
    <name type="scientific">Aliivibrio sifiae</name>
    <dbReference type="NCBI Taxonomy" id="566293"/>
    <lineage>
        <taxon>Bacteria</taxon>
        <taxon>Pseudomonadati</taxon>
        <taxon>Pseudomonadota</taxon>
        <taxon>Gammaproteobacteria</taxon>
        <taxon>Vibrionales</taxon>
        <taxon>Vibrionaceae</taxon>
        <taxon>Aliivibrio</taxon>
    </lineage>
</organism>
<dbReference type="PANTHER" id="PTHR42923">
    <property type="entry name" value="PROTOPORPHYRINOGEN OXIDASE"/>
    <property type="match status" value="1"/>
</dbReference>
<gene>
    <name evidence="2" type="ORF">BTO22_16675</name>
</gene>
<dbReference type="OrthoDB" id="5792777at2"/>
<evidence type="ECO:0000313" key="2">
    <source>
        <dbReference type="EMBL" id="PQJ85244.1"/>
    </source>
</evidence>
<dbReference type="Gene3D" id="3.50.50.60">
    <property type="entry name" value="FAD/NAD(P)-binding domain"/>
    <property type="match status" value="1"/>
</dbReference>
<comment type="caution">
    <text evidence="2">The sequence shown here is derived from an EMBL/GenBank/DDBJ whole genome shotgun (WGS) entry which is preliminary data.</text>
</comment>
<feature type="domain" description="Amine oxidase" evidence="1">
    <location>
        <begin position="21"/>
        <end position="356"/>
    </location>
</feature>
<dbReference type="InterPro" id="IPR036188">
    <property type="entry name" value="FAD/NAD-bd_sf"/>
</dbReference>
<protein>
    <submittedName>
        <fullName evidence="2">FAD-dependent oxidoreductase</fullName>
    </submittedName>
</protein>